<name>A0ABR4NV60_9SACH</name>
<keyword evidence="1" id="KW-0472">Membrane</keyword>
<dbReference type="PANTHER" id="PTHR28060">
    <property type="entry name" value="ATP SYNTHASE SUBUNIT J, MITOCHONDRIAL"/>
    <property type="match status" value="1"/>
</dbReference>
<organism evidence="2 3">
    <name type="scientific">Nakaseomyces bracarensis</name>
    <dbReference type="NCBI Taxonomy" id="273131"/>
    <lineage>
        <taxon>Eukaryota</taxon>
        <taxon>Fungi</taxon>
        <taxon>Dikarya</taxon>
        <taxon>Ascomycota</taxon>
        <taxon>Saccharomycotina</taxon>
        <taxon>Saccharomycetes</taxon>
        <taxon>Saccharomycetales</taxon>
        <taxon>Saccharomycetaceae</taxon>
        <taxon>Nakaseomyces</taxon>
    </lineage>
</organism>
<keyword evidence="1" id="KW-1133">Transmembrane helix</keyword>
<comment type="caution">
    <text evidence="2">The sequence shown here is derived from an EMBL/GenBank/DDBJ whole genome shotgun (WGS) entry which is preliminary data.</text>
</comment>
<evidence type="ECO:0000256" key="1">
    <source>
        <dbReference type="SAM" id="Phobius"/>
    </source>
</evidence>
<dbReference type="Proteomes" id="UP001623330">
    <property type="component" value="Unassembled WGS sequence"/>
</dbReference>
<keyword evidence="3" id="KW-1185">Reference proteome</keyword>
<reference evidence="2 3" key="1">
    <citation type="submission" date="2024-05" db="EMBL/GenBank/DDBJ databases">
        <title>Long read based assembly of the Candida bracarensis genome reveals expanded adhesin content.</title>
        <authorList>
            <person name="Marcet-Houben M."/>
            <person name="Ksiezopolska E."/>
            <person name="Gabaldon T."/>
        </authorList>
    </citation>
    <scope>NUCLEOTIDE SEQUENCE [LARGE SCALE GENOMIC DNA]</scope>
    <source>
        <strain evidence="2 3">CBM6</strain>
    </source>
</reference>
<protein>
    <submittedName>
        <fullName evidence="2">ATP synthase subunit J, mitochondrial</fullName>
    </submittedName>
</protein>
<evidence type="ECO:0000313" key="2">
    <source>
        <dbReference type="EMBL" id="KAL3232563.1"/>
    </source>
</evidence>
<dbReference type="EMBL" id="JBEVYD010000005">
    <property type="protein sequence ID" value="KAL3232563.1"/>
    <property type="molecule type" value="Genomic_DNA"/>
</dbReference>
<dbReference type="Pfam" id="PF04911">
    <property type="entry name" value="ATP-synt_J"/>
    <property type="match status" value="1"/>
</dbReference>
<sequence length="56" mass="6454">MIKRFAFPIVKHYWPFFVSGAVVYYAVSKGADAMASSEQYINDPRNPRFQKGEKPL</sequence>
<feature type="transmembrane region" description="Helical" evidence="1">
    <location>
        <begin position="12"/>
        <end position="27"/>
    </location>
</feature>
<gene>
    <name evidence="2" type="ORF">RNJ44_04479</name>
</gene>
<accession>A0ABR4NV60</accession>
<proteinExistence type="predicted"/>
<keyword evidence="1" id="KW-0812">Transmembrane</keyword>
<dbReference type="PANTHER" id="PTHR28060:SF1">
    <property type="entry name" value="ATP SYNTHASE SUBUNIT J, MITOCHONDRIAL"/>
    <property type="match status" value="1"/>
</dbReference>
<dbReference type="InterPro" id="IPR006995">
    <property type="entry name" value="ATP_synth_F0_jsu"/>
</dbReference>
<evidence type="ECO:0000313" key="3">
    <source>
        <dbReference type="Proteomes" id="UP001623330"/>
    </source>
</evidence>